<organism evidence="4 5">
    <name type="scientific">Stenotrophomonas maltophilia</name>
    <name type="common">Pseudomonas maltophilia</name>
    <name type="synonym">Xanthomonas maltophilia</name>
    <dbReference type="NCBI Taxonomy" id="40324"/>
    <lineage>
        <taxon>Bacteria</taxon>
        <taxon>Pseudomonadati</taxon>
        <taxon>Pseudomonadota</taxon>
        <taxon>Gammaproteobacteria</taxon>
        <taxon>Lysobacterales</taxon>
        <taxon>Lysobacteraceae</taxon>
        <taxon>Stenotrophomonas</taxon>
        <taxon>Stenotrophomonas maltophilia group</taxon>
    </lineage>
</organism>
<evidence type="ECO:0000256" key="2">
    <source>
        <dbReference type="SAM" id="MobiDB-lite"/>
    </source>
</evidence>
<sequence length="510" mass="55582">MARINLLPWRAERRKQRQKEFYAMLGMAALGGLLLSLMIWFYYGREVSGQNERNAFLQSEIEKVKEQNKEIDRLDQQRARLLARKEVIEQLQAKRSQMVHLFDALVRTIPDGVVLTSLKQEGDILTLEGRTQSNARVSAYMRNLETSGWMTNPELSIIEARAPDKDGKTTGPVSDIKSLPYVFVVKVKLPAQGEEVAAPGGLNPDGSVAAPADAAAPAVAPLAPASADPAAATPAPSAAPAAPATAPPAPATAPAAPRPAPTRPEGSRLAQPPQATLALPQGGPRMSQKKITLNDLDFNNIGNWPQKAKMVFCAVLALVILFVSWMLLISDKREELASAESKEVTLRQEFHKEQQRALKLGPLKQQLAQMEQVLQQMLRQLPSKTEMPDLIIDISQTALSSGLANELFEPQPEQIQEFYAEKPIKLRMVGSYHQFGAFVSGVASLPRVLILTMHDINLKLKDKDSKTGITAAAARAGALELSGTVKTYRYLDDNEVAAQDKAADAKGAKP</sequence>
<feature type="compositionally biased region" description="Low complexity" evidence="2">
    <location>
        <begin position="226"/>
        <end position="244"/>
    </location>
</feature>
<dbReference type="Pfam" id="PF04350">
    <property type="entry name" value="PilO"/>
    <property type="match status" value="1"/>
</dbReference>
<keyword evidence="3" id="KW-0472">Membrane</keyword>
<proteinExistence type="predicted"/>
<dbReference type="FunFam" id="3.30.70.60:FF:000005">
    <property type="entry name" value="Pilus assembly protein, PilO"/>
    <property type="match status" value="1"/>
</dbReference>
<evidence type="ECO:0000313" key="4">
    <source>
        <dbReference type="EMBL" id="KAF1014602.1"/>
    </source>
</evidence>
<comment type="caution">
    <text evidence="4">The sequence shown here is derived from an EMBL/GenBank/DDBJ whole genome shotgun (WGS) entry which is preliminary data.</text>
</comment>
<dbReference type="InterPro" id="IPR007813">
    <property type="entry name" value="PilN"/>
</dbReference>
<feature type="region of interest" description="Disordered" evidence="2">
    <location>
        <begin position="226"/>
        <end position="286"/>
    </location>
</feature>
<keyword evidence="1" id="KW-0175">Coiled coil</keyword>
<gene>
    <name evidence="4" type="ORF">GAK31_02089</name>
</gene>
<accession>A0A7V8FFJ8</accession>
<keyword evidence="3" id="KW-1133">Transmembrane helix</keyword>
<evidence type="ECO:0000313" key="5">
    <source>
        <dbReference type="Proteomes" id="UP000487117"/>
    </source>
</evidence>
<feature type="coiled-coil region" evidence="1">
    <location>
        <begin position="47"/>
        <end position="94"/>
    </location>
</feature>
<dbReference type="InterPro" id="IPR014717">
    <property type="entry name" value="Transl_elong_EF1B/ribsomal_bS6"/>
</dbReference>
<feature type="compositionally biased region" description="Pro residues" evidence="2">
    <location>
        <begin position="245"/>
        <end position="262"/>
    </location>
</feature>
<name>A0A7V8FFJ8_STEMA</name>
<dbReference type="EMBL" id="WNDS01000003">
    <property type="protein sequence ID" value="KAF1014602.1"/>
    <property type="molecule type" value="Genomic_DNA"/>
</dbReference>
<evidence type="ECO:0000256" key="1">
    <source>
        <dbReference type="SAM" id="Coils"/>
    </source>
</evidence>
<dbReference type="PANTHER" id="PTHR39555:SF1">
    <property type="entry name" value="TYPE IV PILUS INNER MEMBRANE COMPONENT PILO"/>
    <property type="match status" value="1"/>
</dbReference>
<dbReference type="GO" id="GO:0043107">
    <property type="term" value="P:type IV pilus-dependent motility"/>
    <property type="evidence" value="ECO:0007669"/>
    <property type="project" value="InterPro"/>
</dbReference>
<dbReference type="InterPro" id="IPR007445">
    <property type="entry name" value="PilO"/>
</dbReference>
<feature type="transmembrane region" description="Helical" evidence="3">
    <location>
        <begin position="21"/>
        <end position="43"/>
    </location>
</feature>
<reference evidence="5" key="1">
    <citation type="journal article" date="2020" name="MBio">
        <title>Horizontal gene transfer to a defensive symbiont with a reduced genome amongst a multipartite beetle microbiome.</title>
        <authorList>
            <person name="Waterworth S.C."/>
            <person name="Florez L.V."/>
            <person name="Rees E.R."/>
            <person name="Hertweck C."/>
            <person name="Kaltenpoth M."/>
            <person name="Kwan J.C."/>
        </authorList>
    </citation>
    <scope>NUCLEOTIDE SEQUENCE [LARGE SCALE GENOMIC DNA]</scope>
</reference>
<dbReference type="Proteomes" id="UP000487117">
    <property type="component" value="Unassembled WGS sequence"/>
</dbReference>
<feature type="transmembrane region" description="Helical" evidence="3">
    <location>
        <begin position="308"/>
        <end position="328"/>
    </location>
</feature>
<dbReference type="Gene3D" id="3.30.70.60">
    <property type="match status" value="1"/>
</dbReference>
<keyword evidence="3" id="KW-0812">Transmembrane</keyword>
<dbReference type="GO" id="GO:0043683">
    <property type="term" value="P:type IV pilus assembly"/>
    <property type="evidence" value="ECO:0007669"/>
    <property type="project" value="InterPro"/>
</dbReference>
<evidence type="ECO:0000256" key="3">
    <source>
        <dbReference type="SAM" id="Phobius"/>
    </source>
</evidence>
<protein>
    <recommendedName>
        <fullName evidence="6">Fimbrial protein</fullName>
    </recommendedName>
</protein>
<dbReference type="AlphaFoldDB" id="A0A7V8FFJ8"/>
<dbReference type="Pfam" id="PF05137">
    <property type="entry name" value="PilN"/>
    <property type="match status" value="1"/>
</dbReference>
<evidence type="ECO:0008006" key="6">
    <source>
        <dbReference type="Google" id="ProtNLM"/>
    </source>
</evidence>
<dbReference type="PANTHER" id="PTHR39555">
    <property type="entry name" value="FIMBRIAL ASSEMBLY PROTEIN PILO-LIKE PROTEIN-RELATED"/>
    <property type="match status" value="1"/>
</dbReference>